<organism evidence="3 4">
    <name type="scientific">Tenacibaculum caenipelagi</name>
    <dbReference type="NCBI Taxonomy" id="1325435"/>
    <lineage>
        <taxon>Bacteria</taxon>
        <taxon>Pseudomonadati</taxon>
        <taxon>Bacteroidota</taxon>
        <taxon>Flavobacteriia</taxon>
        <taxon>Flavobacteriales</taxon>
        <taxon>Flavobacteriaceae</taxon>
        <taxon>Tenacibaculum</taxon>
    </lineage>
</organism>
<keyword evidence="1" id="KW-1133">Transmembrane helix</keyword>
<dbReference type="Pfam" id="PF02517">
    <property type="entry name" value="Rce1-like"/>
    <property type="match status" value="1"/>
</dbReference>
<dbReference type="AlphaFoldDB" id="A0A4R6TG24"/>
<keyword evidence="3" id="KW-0378">Hydrolase</keyword>
<evidence type="ECO:0000256" key="1">
    <source>
        <dbReference type="SAM" id="Phobius"/>
    </source>
</evidence>
<comment type="caution">
    <text evidence="3">The sequence shown here is derived from an EMBL/GenBank/DDBJ whole genome shotgun (WGS) entry which is preliminary data.</text>
</comment>
<feature type="domain" description="CAAX prenyl protease 2/Lysostaphin resistance protein A-like" evidence="2">
    <location>
        <begin position="143"/>
        <end position="229"/>
    </location>
</feature>
<dbReference type="RefSeq" id="WP_133536341.1">
    <property type="nucleotide sequence ID" value="NZ_SNYH01000004.1"/>
</dbReference>
<dbReference type="PANTHER" id="PTHR43592">
    <property type="entry name" value="CAAX AMINO TERMINAL PROTEASE"/>
    <property type="match status" value="1"/>
</dbReference>
<feature type="transmembrane region" description="Helical" evidence="1">
    <location>
        <begin position="60"/>
        <end position="80"/>
    </location>
</feature>
<dbReference type="GO" id="GO:0004175">
    <property type="term" value="F:endopeptidase activity"/>
    <property type="evidence" value="ECO:0007669"/>
    <property type="project" value="UniProtKB-ARBA"/>
</dbReference>
<dbReference type="EMBL" id="SNYH01000004">
    <property type="protein sequence ID" value="TDQ25608.1"/>
    <property type="molecule type" value="Genomic_DNA"/>
</dbReference>
<dbReference type="OrthoDB" id="158986at2"/>
<protein>
    <submittedName>
        <fullName evidence="3">Membrane protease YdiL (CAAX protease family)</fullName>
    </submittedName>
</protein>
<feature type="transmembrane region" description="Helical" evidence="1">
    <location>
        <begin position="221"/>
        <end position="239"/>
    </location>
</feature>
<proteinExistence type="predicted"/>
<sequence>MNQCGNCKKRYETNVNFCSTCGNQLLEKKSNVIDFIIAFYVSIIVFIGLSFFIYDGYKENIWVEILVESLFISLVIGFSLVRRKEMLQLYKFPKINKGLLSLYILVTIVNSFLVYYGVEFVNSFINDVSLNSYESYLYLDYPFLWALIFIAILPPIFEELAFRGFLFNLLTEVTSVKSTIIATSLLFALVHFSFISLIWIFPFGLFLGYLRFKYDSLWLPMLIHFIHNLCVLLVDYYVFNS</sequence>
<feature type="transmembrane region" description="Helical" evidence="1">
    <location>
        <begin position="178"/>
        <end position="201"/>
    </location>
</feature>
<keyword evidence="3" id="KW-0645">Protease</keyword>
<feature type="transmembrane region" description="Helical" evidence="1">
    <location>
        <begin position="32"/>
        <end position="54"/>
    </location>
</feature>
<name>A0A4R6TG24_9FLAO</name>
<evidence type="ECO:0000259" key="2">
    <source>
        <dbReference type="Pfam" id="PF02517"/>
    </source>
</evidence>
<reference evidence="3 4" key="1">
    <citation type="submission" date="2019-03" db="EMBL/GenBank/DDBJ databases">
        <title>Genomic Encyclopedia of Type Strains, Phase III (KMG-III): the genomes of soil and plant-associated and newly described type strains.</title>
        <authorList>
            <person name="Whitman W."/>
        </authorList>
    </citation>
    <scope>NUCLEOTIDE SEQUENCE [LARGE SCALE GENOMIC DNA]</scope>
    <source>
        <strain evidence="3 4">CECT 8283</strain>
    </source>
</reference>
<keyword evidence="1" id="KW-0472">Membrane</keyword>
<evidence type="ECO:0000313" key="3">
    <source>
        <dbReference type="EMBL" id="TDQ25608.1"/>
    </source>
</evidence>
<dbReference type="Proteomes" id="UP000295390">
    <property type="component" value="Unassembled WGS sequence"/>
</dbReference>
<dbReference type="GO" id="GO:0006508">
    <property type="term" value="P:proteolysis"/>
    <property type="evidence" value="ECO:0007669"/>
    <property type="project" value="UniProtKB-KW"/>
</dbReference>
<evidence type="ECO:0000313" key="4">
    <source>
        <dbReference type="Proteomes" id="UP000295390"/>
    </source>
</evidence>
<feature type="transmembrane region" description="Helical" evidence="1">
    <location>
        <begin position="100"/>
        <end position="118"/>
    </location>
</feature>
<dbReference type="PANTHER" id="PTHR43592:SF15">
    <property type="entry name" value="CAAX AMINO TERMINAL PROTEASE FAMILY PROTEIN"/>
    <property type="match status" value="1"/>
</dbReference>
<feature type="transmembrane region" description="Helical" evidence="1">
    <location>
        <begin position="138"/>
        <end position="157"/>
    </location>
</feature>
<dbReference type="GO" id="GO:0080120">
    <property type="term" value="P:CAAX-box protein maturation"/>
    <property type="evidence" value="ECO:0007669"/>
    <property type="project" value="UniProtKB-ARBA"/>
</dbReference>
<gene>
    <name evidence="3" type="ORF">DFQ07_2033</name>
</gene>
<keyword evidence="4" id="KW-1185">Reference proteome</keyword>
<dbReference type="InterPro" id="IPR003675">
    <property type="entry name" value="Rce1/LyrA-like_dom"/>
</dbReference>
<keyword evidence="1" id="KW-0812">Transmembrane</keyword>
<accession>A0A4R6TG24</accession>